<evidence type="ECO:0000256" key="1">
    <source>
        <dbReference type="SAM" id="MobiDB-lite"/>
    </source>
</evidence>
<accession>A0A2G9TUW1</accession>
<reference evidence="2 3" key="1">
    <citation type="submission" date="2015-09" db="EMBL/GenBank/DDBJ databases">
        <title>Draft genome of the parasitic nematode Teladorsagia circumcincta isolate WARC Sus (inbred).</title>
        <authorList>
            <person name="Mitreva M."/>
        </authorList>
    </citation>
    <scope>NUCLEOTIDE SEQUENCE [LARGE SCALE GENOMIC DNA]</scope>
    <source>
        <strain evidence="2 3">S</strain>
    </source>
</reference>
<dbReference type="Proteomes" id="UP000230423">
    <property type="component" value="Unassembled WGS sequence"/>
</dbReference>
<organism evidence="2 3">
    <name type="scientific">Teladorsagia circumcincta</name>
    <name type="common">Brown stomach worm</name>
    <name type="synonym">Ostertagia circumcincta</name>
    <dbReference type="NCBI Taxonomy" id="45464"/>
    <lineage>
        <taxon>Eukaryota</taxon>
        <taxon>Metazoa</taxon>
        <taxon>Ecdysozoa</taxon>
        <taxon>Nematoda</taxon>
        <taxon>Chromadorea</taxon>
        <taxon>Rhabditida</taxon>
        <taxon>Rhabditina</taxon>
        <taxon>Rhabditomorpha</taxon>
        <taxon>Strongyloidea</taxon>
        <taxon>Trichostrongylidae</taxon>
        <taxon>Teladorsagia</taxon>
    </lineage>
</organism>
<sequence length="58" mass="6152">MEEVRPTYVPAEASGKPKEAKEEKPEIQAVEEKQAQDVKVSAAPTKGAKSAAKKASAK</sequence>
<protein>
    <submittedName>
        <fullName evidence="2">Uncharacterized protein</fullName>
    </submittedName>
</protein>
<feature type="region of interest" description="Disordered" evidence="1">
    <location>
        <begin position="1"/>
        <end position="58"/>
    </location>
</feature>
<feature type="compositionally biased region" description="Low complexity" evidence="1">
    <location>
        <begin position="41"/>
        <end position="50"/>
    </location>
</feature>
<gene>
    <name evidence="2" type="ORF">TELCIR_16704</name>
</gene>
<evidence type="ECO:0000313" key="2">
    <source>
        <dbReference type="EMBL" id="PIO61764.1"/>
    </source>
</evidence>
<feature type="compositionally biased region" description="Basic and acidic residues" evidence="1">
    <location>
        <begin position="15"/>
        <end position="36"/>
    </location>
</feature>
<dbReference type="EMBL" id="KZ353052">
    <property type="protein sequence ID" value="PIO61764.1"/>
    <property type="molecule type" value="Genomic_DNA"/>
</dbReference>
<keyword evidence="3" id="KW-1185">Reference proteome</keyword>
<dbReference type="AlphaFoldDB" id="A0A2G9TUW1"/>
<name>A0A2G9TUW1_TELCI</name>
<proteinExistence type="predicted"/>
<evidence type="ECO:0000313" key="3">
    <source>
        <dbReference type="Proteomes" id="UP000230423"/>
    </source>
</evidence>